<dbReference type="InterPro" id="IPR050384">
    <property type="entry name" value="Endophilin_SH3RF"/>
</dbReference>
<evidence type="ECO:0000256" key="4">
    <source>
        <dbReference type="SAM" id="MobiDB-lite"/>
    </source>
</evidence>
<dbReference type="Gene3D" id="1.20.1270.60">
    <property type="entry name" value="Arfaptin homology (AH) domain/BAR domain"/>
    <property type="match status" value="1"/>
</dbReference>
<dbReference type="SUPFAM" id="SSF103657">
    <property type="entry name" value="BAR/IMD domain-like"/>
    <property type="match status" value="1"/>
</dbReference>
<dbReference type="SMART" id="SM00721">
    <property type="entry name" value="BAR"/>
    <property type="match status" value="1"/>
</dbReference>
<dbReference type="PANTHER" id="PTHR14167">
    <property type="entry name" value="SH3 DOMAIN-CONTAINING"/>
    <property type="match status" value="1"/>
</dbReference>
<evidence type="ECO:0000256" key="1">
    <source>
        <dbReference type="ARBA" id="ARBA00006697"/>
    </source>
</evidence>
<comment type="similarity">
    <text evidence="1">Belongs to the endophilin family.</text>
</comment>
<protein>
    <submittedName>
        <fullName evidence="7">Endophilin-A3</fullName>
    </submittedName>
    <submittedName>
        <fullName evidence="8">SH3-domain GRB2-like 3b</fullName>
    </submittedName>
</protein>
<organism evidence="7">
    <name type="scientific">Fundulus heteroclitus</name>
    <name type="common">Killifish</name>
    <name type="synonym">Mummichog</name>
    <dbReference type="NCBI Taxonomy" id="8078"/>
    <lineage>
        <taxon>Eukaryota</taxon>
        <taxon>Metazoa</taxon>
        <taxon>Chordata</taxon>
        <taxon>Craniata</taxon>
        <taxon>Vertebrata</taxon>
        <taxon>Euteleostomi</taxon>
        <taxon>Actinopterygii</taxon>
        <taxon>Neopterygii</taxon>
        <taxon>Teleostei</taxon>
        <taxon>Neoteleostei</taxon>
        <taxon>Acanthomorphata</taxon>
        <taxon>Ovalentaria</taxon>
        <taxon>Atherinomorphae</taxon>
        <taxon>Cyprinodontiformes</taxon>
        <taxon>Fundulidae</taxon>
        <taxon>Fundulus</taxon>
    </lineage>
</organism>
<dbReference type="GeneTree" id="ENSGT00940000157398"/>
<dbReference type="Ensembl" id="ENSFHET00000025139.1">
    <property type="protein sequence ID" value="ENSFHEP00000032107.1"/>
    <property type="gene ID" value="ENSFHEG00000018367.1"/>
</dbReference>
<dbReference type="Gene3D" id="2.30.30.40">
    <property type="entry name" value="SH3 Domains"/>
    <property type="match status" value="1"/>
</dbReference>
<dbReference type="GO" id="GO:0098793">
    <property type="term" value="C:presynapse"/>
    <property type="evidence" value="ECO:0007669"/>
    <property type="project" value="TreeGrafter"/>
</dbReference>
<dbReference type="InterPro" id="IPR036028">
    <property type="entry name" value="SH3-like_dom_sf"/>
</dbReference>
<feature type="domain" description="SH3" evidence="5">
    <location>
        <begin position="309"/>
        <end position="368"/>
    </location>
</feature>
<dbReference type="InterPro" id="IPR004148">
    <property type="entry name" value="BAR_dom"/>
</dbReference>
<dbReference type="InterPro" id="IPR001452">
    <property type="entry name" value="SH3_domain"/>
</dbReference>
<feature type="domain" description="BAR" evidence="6">
    <location>
        <begin position="18"/>
        <end position="249"/>
    </location>
</feature>
<keyword evidence="9" id="KW-1185">Reference proteome</keyword>
<dbReference type="Pfam" id="PF14604">
    <property type="entry name" value="SH3_9"/>
    <property type="match status" value="1"/>
</dbReference>
<dbReference type="Pfam" id="PF03114">
    <property type="entry name" value="BAR"/>
    <property type="match status" value="1"/>
</dbReference>
<dbReference type="STRING" id="8078.ENSFHEP00000032107"/>
<dbReference type="Proteomes" id="UP000265000">
    <property type="component" value="Unplaced"/>
</dbReference>
<evidence type="ECO:0000256" key="2">
    <source>
        <dbReference type="ARBA" id="ARBA00022443"/>
    </source>
</evidence>
<dbReference type="InterPro" id="IPR027267">
    <property type="entry name" value="AH/BAR_dom_sf"/>
</dbReference>
<keyword evidence="2 3" id="KW-0728">SH3 domain</keyword>
<feature type="compositionally biased region" description="Low complexity" evidence="4">
    <location>
        <begin position="289"/>
        <end position="298"/>
    </location>
</feature>
<name>A0A147A503_FUNHE</name>
<dbReference type="SMART" id="SM00326">
    <property type="entry name" value="SH3"/>
    <property type="match status" value="1"/>
</dbReference>
<dbReference type="GO" id="GO:0072554">
    <property type="term" value="P:blood vessel lumenization"/>
    <property type="evidence" value="ECO:0007669"/>
    <property type="project" value="Ensembl"/>
</dbReference>
<sequence>MSVSGMKKQLHKASQLLNERLMGAEGTKLDEDFLKMEKAVTMIRVLLAELLSRTTEFLQPNPACRAKLSMLSTVSRIRGQVRTMGYPQTEGMLGECMSFYGQQLGAASEFGGALMAVGGALEQVAQAKDALDVSIKQTFIDPLQELQHSEMKEIKYQLRKVNGQRLDFDYKKRRRGKVAEEELRLAWDKFITSKELAERSMFVLLQSDVDRLGKLAALVAALLHFHRDAQRILLGLQGDLQARLTAASNKPARRFRSKKIQVRDDHSGSDGFYHQLSAAAPRPSGEQFPVVPSRPSSPISSYADCKLVLNQPCCRARYSFTPRHEGELDFSEGDVIILTGRADASWYQGTLGDRSGLLPVSYVDVLVPLPLP</sequence>
<dbReference type="SUPFAM" id="SSF50044">
    <property type="entry name" value="SH3-domain"/>
    <property type="match status" value="1"/>
</dbReference>
<dbReference type="GO" id="GO:0098978">
    <property type="term" value="C:glutamatergic synapse"/>
    <property type="evidence" value="ECO:0007669"/>
    <property type="project" value="TreeGrafter"/>
</dbReference>
<dbReference type="PANTHER" id="PTHR14167:SF45">
    <property type="entry name" value="ENDOPHILIN-A3"/>
    <property type="match status" value="1"/>
</dbReference>
<feature type="region of interest" description="Disordered" evidence="4">
    <location>
        <begin position="273"/>
        <end position="298"/>
    </location>
</feature>
<reference evidence="7" key="1">
    <citation type="submission" date="2015-01" db="EMBL/GenBank/DDBJ databases">
        <title>EvidentialGene: Evidence-directed Construction of Complete mRNA Transcriptomes without Genomes.</title>
        <authorList>
            <person name="Gilbert D.G."/>
        </authorList>
    </citation>
    <scope>NUCLEOTIDE SEQUENCE</scope>
</reference>
<dbReference type="AlphaFoldDB" id="A0A147A503"/>
<proteinExistence type="inferred from homology"/>
<dbReference type="CTD" id="393150"/>
<evidence type="ECO:0000259" key="5">
    <source>
        <dbReference type="PROSITE" id="PS50002"/>
    </source>
</evidence>
<evidence type="ECO:0000313" key="7">
    <source>
        <dbReference type="EMBL" id="JAR73272.1"/>
    </source>
</evidence>
<dbReference type="PROSITE" id="PS50002">
    <property type="entry name" value="SH3"/>
    <property type="match status" value="1"/>
</dbReference>
<dbReference type="GeneID" id="105929749"/>
<dbReference type="GO" id="GO:0016191">
    <property type="term" value="P:synaptic vesicle uncoating"/>
    <property type="evidence" value="ECO:0007669"/>
    <property type="project" value="TreeGrafter"/>
</dbReference>
<evidence type="ECO:0000259" key="6">
    <source>
        <dbReference type="PROSITE" id="PS51021"/>
    </source>
</evidence>
<dbReference type="EMBL" id="GCES01013051">
    <property type="protein sequence ID" value="JAR73272.1"/>
    <property type="molecule type" value="Transcribed_RNA"/>
</dbReference>
<dbReference type="OrthoDB" id="443981at2759"/>
<evidence type="ECO:0000313" key="8">
    <source>
        <dbReference type="Ensembl" id="ENSFHEP00000032107.1"/>
    </source>
</evidence>
<evidence type="ECO:0000256" key="3">
    <source>
        <dbReference type="PROSITE-ProRule" id="PRU00192"/>
    </source>
</evidence>
<dbReference type="GO" id="GO:0005737">
    <property type="term" value="C:cytoplasm"/>
    <property type="evidence" value="ECO:0007669"/>
    <property type="project" value="InterPro"/>
</dbReference>
<reference evidence="8" key="2">
    <citation type="submission" date="2025-05" db="UniProtKB">
        <authorList>
            <consortium name="Ensembl"/>
        </authorList>
    </citation>
    <scope>IDENTIFICATION</scope>
</reference>
<evidence type="ECO:0000313" key="9">
    <source>
        <dbReference type="Proteomes" id="UP000265000"/>
    </source>
</evidence>
<accession>A0A147A503</accession>
<dbReference type="PROSITE" id="PS51021">
    <property type="entry name" value="BAR"/>
    <property type="match status" value="1"/>
</dbReference>